<dbReference type="RefSeq" id="WP_058593747.1">
    <property type="nucleotide sequence ID" value="NZ_LDRK01000028.1"/>
</dbReference>
<name>A0A147EPL0_9MICO</name>
<keyword evidence="2" id="KW-1185">Reference proteome</keyword>
<dbReference type="EMBL" id="LDRK01000028">
    <property type="protein sequence ID" value="KTR86125.1"/>
    <property type="molecule type" value="Genomic_DNA"/>
</dbReference>
<dbReference type="Gene3D" id="2.180.10.10">
    <property type="entry name" value="RHS repeat-associated core"/>
    <property type="match status" value="1"/>
</dbReference>
<evidence type="ECO:0000313" key="1">
    <source>
        <dbReference type="EMBL" id="KTR86125.1"/>
    </source>
</evidence>
<gene>
    <name evidence="1" type="ORF">NS354_06435</name>
</gene>
<dbReference type="InterPro" id="IPR050708">
    <property type="entry name" value="T6SS_VgrG/RHS"/>
</dbReference>
<sequence>MSSSTGLGFDTVFDGSRLTSKDWNDAAGDPLKSFGYEYETSGLMSGDSVDANERAFAWNDNGALASVDQDPLAWDGRLLTSTGVRDLAYDAATGRLSQAAKGSDTTSYQYDAQGNRTKSVDGSTETSYAWNGLNQLTKLDDTTFSYGADGIRTKVGSAVQNYGQDLKLLSDGETKYLWAPNGSLLAQAPLNSNSEADTQQAVTDALGSVHSVLDDQLSSVGEYSYTVFGERTLTAGANVSSIGFASEQHDDSGLVYLRYRYLDPAVGQFISVDPLVSMTLDPYGYADGNPLQMTDPLGLFSWGWEDTDNLTGGIGSVAGVIGLGATILAFTPIGAPIVGALALAVTVTTVAGVVTSAYTAARTCRSDQIPTPDCGGSVLGIGLGAVSFTKPLATSWKLATSGDSTIRASHQAVQGVAGALPLVNDFGNRAIKGAHTC</sequence>
<organism evidence="1 2">
    <name type="scientific">Leucobacter chromiiresistens</name>
    <dbReference type="NCBI Taxonomy" id="1079994"/>
    <lineage>
        <taxon>Bacteria</taxon>
        <taxon>Bacillati</taxon>
        <taxon>Actinomycetota</taxon>
        <taxon>Actinomycetes</taxon>
        <taxon>Micrococcales</taxon>
        <taxon>Microbacteriaceae</taxon>
        <taxon>Leucobacter</taxon>
    </lineage>
</organism>
<dbReference type="Proteomes" id="UP000070810">
    <property type="component" value="Unassembled WGS sequence"/>
</dbReference>
<evidence type="ECO:0000313" key="2">
    <source>
        <dbReference type="Proteomes" id="UP000070810"/>
    </source>
</evidence>
<evidence type="ECO:0008006" key="3">
    <source>
        <dbReference type="Google" id="ProtNLM"/>
    </source>
</evidence>
<dbReference type="InterPro" id="IPR022385">
    <property type="entry name" value="Rhs_assc_core"/>
</dbReference>
<dbReference type="AlphaFoldDB" id="A0A147EPL0"/>
<protein>
    <recommendedName>
        <fullName evidence="3">RHS repeat-associated core domain-containing protein</fullName>
    </recommendedName>
</protein>
<dbReference type="PANTHER" id="PTHR32305">
    <property type="match status" value="1"/>
</dbReference>
<accession>A0A147EPL0</accession>
<dbReference type="NCBIfam" id="TIGR03696">
    <property type="entry name" value="Rhs_assc_core"/>
    <property type="match status" value="1"/>
</dbReference>
<dbReference type="PATRIC" id="fig|1079994.3.peg.1379"/>
<proteinExistence type="predicted"/>
<dbReference type="OrthoDB" id="5475817at2"/>
<comment type="caution">
    <text evidence="1">The sequence shown here is derived from an EMBL/GenBank/DDBJ whole genome shotgun (WGS) entry which is preliminary data.</text>
</comment>
<reference evidence="1 2" key="1">
    <citation type="journal article" date="2016" name="Front. Microbiol.">
        <title>Genomic Resource of Rice Seed Associated Bacteria.</title>
        <authorList>
            <person name="Midha S."/>
            <person name="Bansal K."/>
            <person name="Sharma S."/>
            <person name="Kumar N."/>
            <person name="Patil P.P."/>
            <person name="Chaudhry V."/>
            <person name="Patil P.B."/>
        </authorList>
    </citation>
    <scope>NUCLEOTIDE SEQUENCE [LARGE SCALE GENOMIC DNA]</scope>
    <source>
        <strain evidence="1 2">NS354</strain>
    </source>
</reference>
<dbReference type="PANTHER" id="PTHR32305:SF15">
    <property type="entry name" value="PROTEIN RHSA-RELATED"/>
    <property type="match status" value="1"/>
</dbReference>